<reference evidence="2" key="1">
    <citation type="submission" date="2016-11" db="UniProtKB">
        <authorList>
            <consortium name="WormBaseParasite"/>
        </authorList>
    </citation>
    <scope>IDENTIFICATION</scope>
</reference>
<dbReference type="AlphaFoldDB" id="A0A1I7RMN1"/>
<sequence length="91" mass="10172">MFLMFDLEVHHFIMANQVLVPVSAVEITTNSFAMTFLAGASNETTDNIAKSVADSFAVGADYTSNYEQCNYEYERTHVDNSKNLVDDAHSR</sequence>
<proteinExistence type="predicted"/>
<name>A0A1I7RMN1_BURXY</name>
<protein>
    <submittedName>
        <fullName evidence="2">Uncharacterized protein</fullName>
    </submittedName>
</protein>
<evidence type="ECO:0000313" key="2">
    <source>
        <dbReference type="WBParaSite" id="BXY_0196600.1"/>
    </source>
</evidence>
<dbReference type="WBParaSite" id="BXY_0196600.1">
    <property type="protein sequence ID" value="BXY_0196600.1"/>
    <property type="gene ID" value="BXY_0196600"/>
</dbReference>
<organism evidence="1 2">
    <name type="scientific">Bursaphelenchus xylophilus</name>
    <name type="common">Pinewood nematode worm</name>
    <name type="synonym">Aphelenchoides xylophilus</name>
    <dbReference type="NCBI Taxonomy" id="6326"/>
    <lineage>
        <taxon>Eukaryota</taxon>
        <taxon>Metazoa</taxon>
        <taxon>Ecdysozoa</taxon>
        <taxon>Nematoda</taxon>
        <taxon>Chromadorea</taxon>
        <taxon>Rhabditida</taxon>
        <taxon>Tylenchina</taxon>
        <taxon>Tylenchomorpha</taxon>
        <taxon>Aphelenchoidea</taxon>
        <taxon>Aphelenchoididae</taxon>
        <taxon>Bursaphelenchus</taxon>
    </lineage>
</organism>
<accession>A0A1I7RMN1</accession>
<dbReference type="Proteomes" id="UP000095284">
    <property type="component" value="Unplaced"/>
</dbReference>
<evidence type="ECO:0000313" key="1">
    <source>
        <dbReference type="Proteomes" id="UP000095284"/>
    </source>
</evidence>